<feature type="region of interest" description="Disordered" evidence="7">
    <location>
        <begin position="285"/>
        <end position="424"/>
    </location>
</feature>
<sequence length="424" mass="48088">MELSVDELFGQREVESVRGSGSEAEEDDSDDGDVDRGQNNPMEEAIEVREPGQEPASQQQQAIKPKRVIKNPQPKLDAQRLTGPRGIGVLQRAFKDVKFRGKGHEKEDLDILLKTLEHWTHRLFPRLPFKDTLEQIEKLGANKNVQVHMKRIRLDMYFESEQDGGVEDNVRRGIDEEEKEQEPQIDIFDELLGRSAFPTSQSTPLPPAVIPPSPSLPSKVLTSEQRERLEQNKRLAEERRLARLRKQEQERANKTSLRNNDFESEMESQDVFDHLNESTIMNVNTEDNSEVVNNTAEEETDHTNMETEEANEQQILNEDRIIEELSVSEKEHTPSSPLREEATGDGDEDQQSGQLASVSPVKDTQTKSDTSTTHMSGPGSKNQDGSVKKICSREKKEESGKDDEGEDLCTEDDMLNMLEEDNAK</sequence>
<dbReference type="GO" id="GO:0043111">
    <property type="term" value="P:replication fork arrest"/>
    <property type="evidence" value="ECO:0007669"/>
    <property type="project" value="TreeGrafter"/>
</dbReference>
<evidence type="ECO:0000313" key="9">
    <source>
        <dbReference type="EMBL" id="KAG7153732.1"/>
    </source>
</evidence>
<evidence type="ECO:0000256" key="5">
    <source>
        <dbReference type="ARBA" id="ARBA00023306"/>
    </source>
</evidence>
<dbReference type="GO" id="GO:0031297">
    <property type="term" value="P:replication fork processing"/>
    <property type="evidence" value="ECO:0007669"/>
    <property type="project" value="UniProtKB-UniRule"/>
</dbReference>
<dbReference type="EMBL" id="JAHLQT010046319">
    <property type="protein sequence ID" value="KAG7153732.1"/>
    <property type="molecule type" value="Genomic_DNA"/>
</dbReference>
<dbReference type="Proteomes" id="UP000747542">
    <property type="component" value="Unassembled WGS sequence"/>
</dbReference>
<keyword evidence="5 6" id="KW-0131">Cell cycle</keyword>
<comment type="subcellular location">
    <subcellularLocation>
        <location evidence="1 6">Nucleus</location>
    </subcellularLocation>
</comment>
<dbReference type="GO" id="GO:0003677">
    <property type="term" value="F:DNA binding"/>
    <property type="evidence" value="ECO:0007669"/>
    <property type="project" value="TreeGrafter"/>
</dbReference>
<feature type="compositionally biased region" description="Acidic residues" evidence="7">
    <location>
        <begin position="23"/>
        <end position="33"/>
    </location>
</feature>
<evidence type="ECO:0000313" key="10">
    <source>
        <dbReference type="Proteomes" id="UP000747542"/>
    </source>
</evidence>
<protein>
    <recommendedName>
        <fullName evidence="6">TIMELESS-interacting protein</fullName>
    </recommendedName>
</protein>
<evidence type="ECO:0000256" key="4">
    <source>
        <dbReference type="ARBA" id="ARBA00023242"/>
    </source>
</evidence>
<feature type="compositionally biased region" description="Acidic residues" evidence="7">
    <location>
        <begin position="296"/>
        <end position="311"/>
    </location>
</feature>
<dbReference type="InterPro" id="IPR012923">
    <property type="entry name" value="Csm3"/>
</dbReference>
<evidence type="ECO:0000256" key="1">
    <source>
        <dbReference type="ARBA" id="ARBA00004123"/>
    </source>
</evidence>
<evidence type="ECO:0000256" key="3">
    <source>
        <dbReference type="ARBA" id="ARBA00022763"/>
    </source>
</evidence>
<proteinExistence type="inferred from homology"/>
<feature type="region of interest" description="Disordered" evidence="7">
    <location>
        <begin position="1"/>
        <end position="81"/>
    </location>
</feature>
<comment type="caution">
    <text evidence="9">The sequence shown here is derived from an EMBL/GenBank/DDBJ whole genome shotgun (WGS) entry which is preliminary data.</text>
</comment>
<dbReference type="PANTHER" id="PTHR13220:SF11">
    <property type="entry name" value="TIMELESS-INTERACTING PROTEIN"/>
    <property type="match status" value="1"/>
</dbReference>
<dbReference type="GO" id="GO:0000076">
    <property type="term" value="P:DNA replication checkpoint signaling"/>
    <property type="evidence" value="ECO:0007669"/>
    <property type="project" value="UniProtKB-UniRule"/>
</dbReference>
<accession>A0A8J5J476</accession>
<dbReference type="InterPro" id="IPR040038">
    <property type="entry name" value="TIPIN/Csm3/Swi3"/>
</dbReference>
<name>A0A8J5J476_HOMAM</name>
<keyword evidence="10" id="KW-1185">Reference proteome</keyword>
<feature type="compositionally biased region" description="Pro residues" evidence="7">
    <location>
        <begin position="204"/>
        <end position="215"/>
    </location>
</feature>
<dbReference type="PANTHER" id="PTHR13220">
    <property type="entry name" value="TIMELESS INTERACTING-RELATED"/>
    <property type="match status" value="1"/>
</dbReference>
<evidence type="ECO:0000259" key="8">
    <source>
        <dbReference type="Pfam" id="PF07962"/>
    </source>
</evidence>
<keyword evidence="4 6" id="KW-0539">Nucleus</keyword>
<feature type="domain" description="Chromosome segregation in meiosis protein 3" evidence="8">
    <location>
        <begin position="75"/>
        <end position="156"/>
    </location>
</feature>
<dbReference type="GO" id="GO:0006974">
    <property type="term" value="P:DNA damage response"/>
    <property type="evidence" value="ECO:0007669"/>
    <property type="project" value="UniProtKB-KW"/>
</dbReference>
<dbReference type="AlphaFoldDB" id="A0A8J5J476"/>
<reference evidence="9" key="1">
    <citation type="journal article" date="2021" name="Sci. Adv.">
        <title>The American lobster genome reveals insights on longevity, neural, and immune adaptations.</title>
        <authorList>
            <person name="Polinski J.M."/>
            <person name="Zimin A.V."/>
            <person name="Clark K.F."/>
            <person name="Kohn A.B."/>
            <person name="Sadowski N."/>
            <person name="Timp W."/>
            <person name="Ptitsyn A."/>
            <person name="Khanna P."/>
            <person name="Romanova D.Y."/>
            <person name="Williams P."/>
            <person name="Greenwood S.J."/>
            <person name="Moroz L.L."/>
            <person name="Walt D.R."/>
            <person name="Bodnar A.G."/>
        </authorList>
    </citation>
    <scope>NUCLEOTIDE SEQUENCE</scope>
    <source>
        <strain evidence="9">GMGI-L3</strain>
    </source>
</reference>
<evidence type="ECO:0000256" key="6">
    <source>
        <dbReference type="RuleBase" id="RU366049"/>
    </source>
</evidence>
<dbReference type="GO" id="GO:0031298">
    <property type="term" value="C:replication fork protection complex"/>
    <property type="evidence" value="ECO:0007669"/>
    <property type="project" value="TreeGrafter"/>
</dbReference>
<feature type="region of interest" description="Disordered" evidence="7">
    <location>
        <begin position="196"/>
        <end position="267"/>
    </location>
</feature>
<gene>
    <name evidence="9" type="primary">Tipin-L</name>
    <name evidence="9" type="ORF">Hamer_G009402</name>
</gene>
<comment type="similarity">
    <text evidence="2 6">Belongs to the CSM3 family.</text>
</comment>
<keyword evidence="3 6" id="KW-0227">DNA damage</keyword>
<evidence type="ECO:0000256" key="2">
    <source>
        <dbReference type="ARBA" id="ARBA00006075"/>
    </source>
</evidence>
<feature type="compositionally biased region" description="Basic and acidic residues" evidence="7">
    <location>
        <begin position="224"/>
        <end position="253"/>
    </location>
</feature>
<feature type="compositionally biased region" description="Polar residues" evidence="7">
    <location>
        <begin position="285"/>
        <end position="295"/>
    </location>
</feature>
<organism evidence="9 10">
    <name type="scientific">Homarus americanus</name>
    <name type="common">American lobster</name>
    <dbReference type="NCBI Taxonomy" id="6706"/>
    <lineage>
        <taxon>Eukaryota</taxon>
        <taxon>Metazoa</taxon>
        <taxon>Ecdysozoa</taxon>
        <taxon>Arthropoda</taxon>
        <taxon>Crustacea</taxon>
        <taxon>Multicrustacea</taxon>
        <taxon>Malacostraca</taxon>
        <taxon>Eumalacostraca</taxon>
        <taxon>Eucarida</taxon>
        <taxon>Decapoda</taxon>
        <taxon>Pleocyemata</taxon>
        <taxon>Astacidea</taxon>
        <taxon>Nephropoidea</taxon>
        <taxon>Nephropidae</taxon>
        <taxon>Homarus</taxon>
    </lineage>
</organism>
<dbReference type="OrthoDB" id="437078at2759"/>
<feature type="compositionally biased region" description="Basic and acidic residues" evidence="7">
    <location>
        <begin position="317"/>
        <end position="342"/>
    </location>
</feature>
<evidence type="ECO:0000256" key="7">
    <source>
        <dbReference type="SAM" id="MobiDB-lite"/>
    </source>
</evidence>
<dbReference type="Pfam" id="PF07962">
    <property type="entry name" value="Swi3"/>
    <property type="match status" value="1"/>
</dbReference>
<comment type="function">
    <text evidence="6">Plays an important role in the control of DNA replication and the maintenance of replication fork stability.</text>
</comment>
<feature type="compositionally biased region" description="Acidic residues" evidence="7">
    <location>
        <begin position="400"/>
        <end position="424"/>
    </location>
</feature>